<dbReference type="Proteomes" id="UP000243739">
    <property type="component" value="Unassembled WGS sequence"/>
</dbReference>
<evidence type="ECO:0000256" key="1">
    <source>
        <dbReference type="SAM" id="Phobius"/>
    </source>
</evidence>
<accession>A0A1D2YS57</accession>
<proteinExistence type="predicted"/>
<keyword evidence="1" id="KW-0472">Membrane</keyword>
<keyword evidence="1" id="KW-1133">Transmembrane helix</keyword>
<reference evidence="2 3" key="1">
    <citation type="submission" date="2016-09" db="EMBL/GenBank/DDBJ databases">
        <title>Draft genome sequence for the type strain of Vulcanibacillus modesticaldus BR, a strictly anaerobic, moderately thermophilic, and nitrate-reducing bacterium from deep sea-hydrothermal vents of the Mid-Atlantic Ridge.</title>
        <authorList>
            <person name="Abin C.A."/>
            <person name="Hollibaugh J.T."/>
        </authorList>
    </citation>
    <scope>NUCLEOTIDE SEQUENCE [LARGE SCALE GENOMIC DNA]</scope>
    <source>
        <strain evidence="2 3">BR</strain>
    </source>
</reference>
<organism evidence="2 3">
    <name type="scientific">Vulcanibacillus modesticaldus</name>
    <dbReference type="NCBI Taxonomy" id="337097"/>
    <lineage>
        <taxon>Bacteria</taxon>
        <taxon>Bacillati</taxon>
        <taxon>Bacillota</taxon>
        <taxon>Bacilli</taxon>
        <taxon>Bacillales</taxon>
        <taxon>Bacillaceae</taxon>
        <taxon>Vulcanibacillus</taxon>
    </lineage>
</organism>
<protein>
    <submittedName>
        <fullName evidence="2">Uncharacterized protein</fullName>
    </submittedName>
</protein>
<evidence type="ECO:0000313" key="3">
    <source>
        <dbReference type="Proteomes" id="UP000243739"/>
    </source>
</evidence>
<dbReference type="AlphaFoldDB" id="A0A1D2YS57"/>
<comment type="caution">
    <text evidence="2">The sequence shown here is derived from an EMBL/GenBank/DDBJ whole genome shotgun (WGS) entry which is preliminary data.</text>
</comment>
<feature type="transmembrane region" description="Helical" evidence="1">
    <location>
        <begin position="41"/>
        <end position="60"/>
    </location>
</feature>
<keyword evidence="3" id="KW-1185">Reference proteome</keyword>
<gene>
    <name evidence="2" type="ORF">BHF71_11325</name>
</gene>
<name>A0A1D2YS57_9BACI</name>
<feature type="transmembrane region" description="Helical" evidence="1">
    <location>
        <begin position="6"/>
        <end position="25"/>
    </location>
</feature>
<dbReference type="EMBL" id="MIJF01000085">
    <property type="protein sequence ID" value="OEF96889.1"/>
    <property type="molecule type" value="Genomic_DNA"/>
</dbReference>
<sequence>MLYLPIFIAYFLVPIELIVYTYFVFKCKTVSNEVKSKNKKLLKTILIILSLIFIFFVYGYQMNENSTTGIFEVESKVREGNYYYINLGDIKIRCTQNEFNLISINQKYLITYTWNNYSPGKGKLINIQH</sequence>
<evidence type="ECO:0000313" key="2">
    <source>
        <dbReference type="EMBL" id="OEF96889.1"/>
    </source>
</evidence>
<keyword evidence="1" id="KW-0812">Transmembrane</keyword>